<dbReference type="EMBL" id="CABPRJ010000585">
    <property type="protein sequence ID" value="VVC31103.1"/>
    <property type="molecule type" value="Genomic_DNA"/>
</dbReference>
<reference evidence="1 2" key="1">
    <citation type="submission" date="2019-08" db="EMBL/GenBank/DDBJ databases">
        <authorList>
            <person name="Alioto T."/>
            <person name="Alioto T."/>
            <person name="Gomez Garrido J."/>
        </authorList>
    </citation>
    <scope>NUCLEOTIDE SEQUENCE [LARGE SCALE GENOMIC DNA]</scope>
</reference>
<evidence type="ECO:0000313" key="1">
    <source>
        <dbReference type="EMBL" id="VVC31103.1"/>
    </source>
</evidence>
<protein>
    <submittedName>
        <fullName evidence="1">Uncharacterized protein</fullName>
    </submittedName>
</protein>
<name>A0A5E4ML38_9HEMI</name>
<accession>A0A5E4ML38</accession>
<keyword evidence="2" id="KW-1185">Reference proteome</keyword>
<sequence length="99" mass="11633">CTTFKECAIFAYKYVVKGHLKNYALKYMLYLYENIKVGEISINYDSEHPINLSNKNKSSEVPRTKQPILMSPKHYCLIISDELISNTNYNVEHWVDRVI</sequence>
<evidence type="ECO:0000313" key="2">
    <source>
        <dbReference type="Proteomes" id="UP000325440"/>
    </source>
</evidence>
<feature type="non-terminal residue" evidence="1">
    <location>
        <position position="1"/>
    </location>
</feature>
<dbReference type="Proteomes" id="UP000325440">
    <property type="component" value="Unassembled WGS sequence"/>
</dbReference>
<organism evidence="1 2">
    <name type="scientific">Cinara cedri</name>
    <dbReference type="NCBI Taxonomy" id="506608"/>
    <lineage>
        <taxon>Eukaryota</taxon>
        <taxon>Metazoa</taxon>
        <taxon>Ecdysozoa</taxon>
        <taxon>Arthropoda</taxon>
        <taxon>Hexapoda</taxon>
        <taxon>Insecta</taxon>
        <taxon>Pterygota</taxon>
        <taxon>Neoptera</taxon>
        <taxon>Paraneoptera</taxon>
        <taxon>Hemiptera</taxon>
        <taxon>Sternorrhyncha</taxon>
        <taxon>Aphidomorpha</taxon>
        <taxon>Aphidoidea</taxon>
        <taxon>Aphididae</taxon>
        <taxon>Lachninae</taxon>
        <taxon>Cinara</taxon>
    </lineage>
</organism>
<gene>
    <name evidence="1" type="ORF">CINCED_3A006224</name>
</gene>
<dbReference type="AlphaFoldDB" id="A0A5E4ML38"/>
<feature type="non-terminal residue" evidence="1">
    <location>
        <position position="99"/>
    </location>
</feature>
<proteinExistence type="predicted"/>